<name>A0AAE0XM29_9GAST</name>
<dbReference type="PANTHER" id="PTHR31630">
    <property type="entry name" value="PHYTANOYL-COA DIOXYGENASE-RELATED-RELATED"/>
    <property type="match status" value="1"/>
</dbReference>
<organism evidence="1 2">
    <name type="scientific">Elysia crispata</name>
    <name type="common">lettuce slug</name>
    <dbReference type="NCBI Taxonomy" id="231223"/>
    <lineage>
        <taxon>Eukaryota</taxon>
        <taxon>Metazoa</taxon>
        <taxon>Spiralia</taxon>
        <taxon>Lophotrochozoa</taxon>
        <taxon>Mollusca</taxon>
        <taxon>Gastropoda</taxon>
        <taxon>Heterobranchia</taxon>
        <taxon>Euthyneura</taxon>
        <taxon>Panpulmonata</taxon>
        <taxon>Sacoglossa</taxon>
        <taxon>Placobranchoidea</taxon>
        <taxon>Plakobranchidae</taxon>
        <taxon>Elysia</taxon>
    </lineage>
</organism>
<evidence type="ECO:0000313" key="1">
    <source>
        <dbReference type="EMBL" id="KAK3696116.1"/>
    </source>
</evidence>
<accession>A0AAE0XM29</accession>
<dbReference type="PANTHER" id="PTHR31630:SF6">
    <property type="entry name" value="PHYTANOYL-COA DIOXYGENASE-RELATED"/>
    <property type="match status" value="1"/>
</dbReference>
<proteinExistence type="predicted"/>
<dbReference type="EMBL" id="JAWDGP010008055">
    <property type="protein sequence ID" value="KAK3696116.1"/>
    <property type="molecule type" value="Genomic_DNA"/>
</dbReference>
<sequence length="191" mass="22080">MTIQNWPPAWEPIGRFDDFQQPTNLRGISLQRTIFSARRFGLLLSPEQEQGRMFTQQNREELETQGVTVVKNVISEEDCDRHQQFFRNWLKKFSEGQWPQTSNSLIQGYSSGHLQPAWEVRLRAKPVFAQVWGTHKLLTSMDFIAIGRPPEDGEEKFWAEGDNWLHVGQSADRVGLHAYQVPVGCKIDENP</sequence>
<comment type="caution">
    <text evidence="1">The sequence shown here is derived from an EMBL/GenBank/DDBJ whole genome shotgun (WGS) entry which is preliminary data.</text>
</comment>
<keyword evidence="2" id="KW-1185">Reference proteome</keyword>
<evidence type="ECO:0000313" key="2">
    <source>
        <dbReference type="Proteomes" id="UP001283361"/>
    </source>
</evidence>
<dbReference type="SUPFAM" id="SSF51197">
    <property type="entry name" value="Clavaminate synthase-like"/>
    <property type="match status" value="1"/>
</dbReference>
<reference evidence="1" key="1">
    <citation type="journal article" date="2023" name="G3 (Bethesda)">
        <title>A reference genome for the long-term kleptoplast-retaining sea slug Elysia crispata morphotype clarki.</title>
        <authorList>
            <person name="Eastman K.E."/>
            <person name="Pendleton A.L."/>
            <person name="Shaikh M.A."/>
            <person name="Suttiyut T."/>
            <person name="Ogas R."/>
            <person name="Tomko P."/>
            <person name="Gavelis G."/>
            <person name="Widhalm J.R."/>
            <person name="Wisecaver J.H."/>
        </authorList>
    </citation>
    <scope>NUCLEOTIDE SEQUENCE</scope>
    <source>
        <strain evidence="1">ECLA1</strain>
    </source>
</reference>
<gene>
    <name evidence="1" type="ORF">RRG08_061891</name>
</gene>
<dbReference type="AlphaFoldDB" id="A0AAE0XM29"/>
<dbReference type="Proteomes" id="UP001283361">
    <property type="component" value="Unassembled WGS sequence"/>
</dbReference>
<protein>
    <submittedName>
        <fullName evidence="1">Uncharacterized protein</fullName>
    </submittedName>
</protein>